<evidence type="ECO:0000313" key="3">
    <source>
        <dbReference type="EMBL" id="KIJ26687.1"/>
    </source>
</evidence>
<keyword evidence="4" id="KW-1185">Reference proteome</keyword>
<dbReference type="OrthoDB" id="411251at2759"/>
<gene>
    <name evidence="3" type="ORF">M422DRAFT_785173</name>
</gene>
<evidence type="ECO:0000259" key="2">
    <source>
        <dbReference type="PROSITE" id="PS50112"/>
    </source>
</evidence>
<feature type="region of interest" description="Disordered" evidence="1">
    <location>
        <begin position="1"/>
        <end position="23"/>
    </location>
</feature>
<feature type="non-terminal residue" evidence="3">
    <location>
        <position position="1"/>
    </location>
</feature>
<dbReference type="Gene3D" id="3.30.450.20">
    <property type="entry name" value="PAS domain"/>
    <property type="match status" value="1"/>
</dbReference>
<reference evidence="3 4" key="1">
    <citation type="submission" date="2014-06" db="EMBL/GenBank/DDBJ databases">
        <title>Evolutionary Origins and Diversification of the Mycorrhizal Mutualists.</title>
        <authorList>
            <consortium name="DOE Joint Genome Institute"/>
            <consortium name="Mycorrhizal Genomics Consortium"/>
            <person name="Kohler A."/>
            <person name="Kuo A."/>
            <person name="Nagy L.G."/>
            <person name="Floudas D."/>
            <person name="Copeland A."/>
            <person name="Barry K.W."/>
            <person name="Cichocki N."/>
            <person name="Veneault-Fourrey C."/>
            <person name="LaButti K."/>
            <person name="Lindquist E.A."/>
            <person name="Lipzen A."/>
            <person name="Lundell T."/>
            <person name="Morin E."/>
            <person name="Murat C."/>
            <person name="Riley R."/>
            <person name="Ohm R."/>
            <person name="Sun H."/>
            <person name="Tunlid A."/>
            <person name="Henrissat B."/>
            <person name="Grigoriev I.V."/>
            <person name="Hibbett D.S."/>
            <person name="Martin F."/>
        </authorList>
    </citation>
    <scope>NUCLEOTIDE SEQUENCE [LARGE SCALE GENOMIC DNA]</scope>
    <source>
        <strain evidence="3 4">SS14</strain>
    </source>
</reference>
<proteinExistence type="predicted"/>
<dbReference type="SUPFAM" id="SSF55785">
    <property type="entry name" value="PYP-like sensor domain (PAS domain)"/>
    <property type="match status" value="1"/>
</dbReference>
<evidence type="ECO:0000313" key="4">
    <source>
        <dbReference type="Proteomes" id="UP000054279"/>
    </source>
</evidence>
<dbReference type="InterPro" id="IPR000014">
    <property type="entry name" value="PAS"/>
</dbReference>
<dbReference type="HOGENOM" id="CLU_2009483_0_0_1"/>
<evidence type="ECO:0000256" key="1">
    <source>
        <dbReference type="SAM" id="MobiDB-lite"/>
    </source>
</evidence>
<feature type="domain" description="PAS" evidence="2">
    <location>
        <begin position="50"/>
        <end position="102"/>
    </location>
</feature>
<dbReference type="NCBIfam" id="TIGR00229">
    <property type="entry name" value="sensory_box"/>
    <property type="match status" value="1"/>
</dbReference>
<dbReference type="Proteomes" id="UP000054279">
    <property type="component" value="Unassembled WGS sequence"/>
</dbReference>
<dbReference type="SMART" id="SM00091">
    <property type="entry name" value="PAS"/>
    <property type="match status" value="1"/>
</dbReference>
<feature type="compositionally biased region" description="Polar residues" evidence="1">
    <location>
        <begin position="1"/>
        <end position="21"/>
    </location>
</feature>
<sequence>MTTRSQSRCQPPSDPSNSQPFSPILLLRPPNHTIMDDDTENVSYIIIHDLSPEAKMLYLSPSLTEVLGFEPGDVLGTSSFDWMHPDEVEVVKQLHYDTIREDKAAAVAYLRVQNQEDAYVSCVI</sequence>
<dbReference type="Pfam" id="PF08447">
    <property type="entry name" value="PAS_3"/>
    <property type="match status" value="1"/>
</dbReference>
<dbReference type="InterPro" id="IPR035965">
    <property type="entry name" value="PAS-like_dom_sf"/>
</dbReference>
<dbReference type="PROSITE" id="PS50112">
    <property type="entry name" value="PAS"/>
    <property type="match status" value="1"/>
</dbReference>
<dbReference type="CDD" id="cd00130">
    <property type="entry name" value="PAS"/>
    <property type="match status" value="1"/>
</dbReference>
<protein>
    <recommendedName>
        <fullName evidence="2">PAS domain-containing protein</fullName>
    </recommendedName>
</protein>
<dbReference type="AlphaFoldDB" id="A0A0C9UC35"/>
<dbReference type="EMBL" id="KN837361">
    <property type="protein sequence ID" value="KIJ26687.1"/>
    <property type="molecule type" value="Genomic_DNA"/>
</dbReference>
<name>A0A0C9UC35_SPHS4</name>
<accession>A0A0C9UC35</accession>
<dbReference type="InterPro" id="IPR013655">
    <property type="entry name" value="PAS_fold_3"/>
</dbReference>
<organism evidence="3 4">
    <name type="scientific">Sphaerobolus stellatus (strain SS14)</name>
    <dbReference type="NCBI Taxonomy" id="990650"/>
    <lineage>
        <taxon>Eukaryota</taxon>
        <taxon>Fungi</taxon>
        <taxon>Dikarya</taxon>
        <taxon>Basidiomycota</taxon>
        <taxon>Agaricomycotina</taxon>
        <taxon>Agaricomycetes</taxon>
        <taxon>Phallomycetidae</taxon>
        <taxon>Geastrales</taxon>
        <taxon>Sphaerobolaceae</taxon>
        <taxon>Sphaerobolus</taxon>
    </lineage>
</organism>